<name>A0A0M8KAF9_9CHLR</name>
<evidence type="ECO:0000313" key="11">
    <source>
        <dbReference type="Proteomes" id="UP000037784"/>
    </source>
</evidence>
<dbReference type="EMBL" id="LGKN01000003">
    <property type="protein sequence ID" value="KPL89340.1"/>
    <property type="molecule type" value="Genomic_DNA"/>
</dbReference>
<dbReference type="InterPro" id="IPR035906">
    <property type="entry name" value="MetI-like_sf"/>
</dbReference>
<keyword evidence="11" id="KW-1185">Reference proteome</keyword>
<evidence type="ECO:0000256" key="1">
    <source>
        <dbReference type="ARBA" id="ARBA00004651"/>
    </source>
</evidence>
<feature type="transmembrane region" description="Helical" evidence="7">
    <location>
        <begin position="75"/>
        <end position="97"/>
    </location>
</feature>
<evidence type="ECO:0000313" key="12">
    <source>
        <dbReference type="Proteomes" id="UP000050502"/>
    </source>
</evidence>
<keyword evidence="4 7" id="KW-0812">Transmembrane</keyword>
<dbReference type="PANTHER" id="PTHR32243:SF18">
    <property type="entry name" value="INNER MEMBRANE ABC TRANSPORTER PERMEASE PROTEIN YCJP"/>
    <property type="match status" value="1"/>
</dbReference>
<feature type="transmembrane region" description="Helical" evidence="7">
    <location>
        <begin position="143"/>
        <end position="166"/>
    </location>
</feature>
<feature type="transmembrane region" description="Helical" evidence="7">
    <location>
        <begin position="187"/>
        <end position="208"/>
    </location>
</feature>
<dbReference type="Pfam" id="PF00528">
    <property type="entry name" value="BPD_transp_1"/>
    <property type="match status" value="1"/>
</dbReference>
<organism evidence="9 11">
    <name type="scientific">Ardenticatena maritima</name>
    <dbReference type="NCBI Taxonomy" id="872965"/>
    <lineage>
        <taxon>Bacteria</taxon>
        <taxon>Bacillati</taxon>
        <taxon>Chloroflexota</taxon>
        <taxon>Ardenticatenia</taxon>
        <taxon>Ardenticatenales</taxon>
        <taxon>Ardenticatenaceae</taxon>
        <taxon>Ardenticatena</taxon>
    </lineage>
</organism>
<keyword evidence="6 7" id="KW-0472">Membrane</keyword>
<feature type="domain" description="ABC transmembrane type-1" evidence="8">
    <location>
        <begin position="71"/>
        <end position="258"/>
    </location>
</feature>
<reference evidence="10 12" key="2">
    <citation type="submission" date="2015-07" db="EMBL/GenBank/DDBJ databases">
        <title>Whole genome sequence of Ardenticatena maritima DSM 23922.</title>
        <authorList>
            <person name="Hemp J."/>
            <person name="Ward L.M."/>
            <person name="Pace L.A."/>
            <person name="Fischer W.W."/>
        </authorList>
    </citation>
    <scope>NUCLEOTIDE SEQUENCE [LARGE SCALE GENOMIC DNA]</scope>
    <source>
        <strain evidence="10 12">110S</strain>
    </source>
</reference>
<dbReference type="SUPFAM" id="SSF161098">
    <property type="entry name" value="MetI-like"/>
    <property type="match status" value="1"/>
</dbReference>
<dbReference type="InterPro" id="IPR000515">
    <property type="entry name" value="MetI-like"/>
</dbReference>
<comment type="similarity">
    <text evidence="7">Belongs to the binding-protein-dependent transport system permease family.</text>
</comment>
<keyword evidence="2 7" id="KW-0813">Transport</keyword>
<evidence type="ECO:0000256" key="2">
    <source>
        <dbReference type="ARBA" id="ARBA00022448"/>
    </source>
</evidence>
<dbReference type="InterPro" id="IPR050901">
    <property type="entry name" value="BP-dep_ABC_trans_perm"/>
</dbReference>
<dbReference type="PROSITE" id="PS50928">
    <property type="entry name" value="ABC_TM1"/>
    <property type="match status" value="1"/>
</dbReference>
<feature type="transmembrane region" description="Helical" evidence="7">
    <location>
        <begin position="12"/>
        <end position="35"/>
    </location>
</feature>
<gene>
    <name evidence="9" type="ORF">ARMA_2172</name>
    <name evidence="10" type="ORF">SE16_02445</name>
</gene>
<dbReference type="Gene3D" id="1.10.3720.10">
    <property type="entry name" value="MetI-like"/>
    <property type="match status" value="1"/>
</dbReference>
<reference evidence="9" key="1">
    <citation type="journal article" date="2015" name="Genome Announc.">
        <title>Draft Genome Sequence of a Heterotrophic Facultative Anaerobic Thermophilic Bacterium, Ardenticatena maritima Strain 110ST.</title>
        <authorList>
            <person name="Kawaichi S."/>
            <person name="Yoshida T."/>
            <person name="Sako Y."/>
            <person name="Nakamura R."/>
        </authorList>
    </citation>
    <scope>NUCLEOTIDE SEQUENCE [LARGE SCALE GENOMIC DNA]</scope>
    <source>
        <strain evidence="9">110S</strain>
    </source>
</reference>
<evidence type="ECO:0000256" key="4">
    <source>
        <dbReference type="ARBA" id="ARBA00022692"/>
    </source>
</evidence>
<keyword evidence="3" id="KW-1003">Cell membrane</keyword>
<dbReference type="Proteomes" id="UP000037784">
    <property type="component" value="Unassembled WGS sequence"/>
</dbReference>
<evidence type="ECO:0000259" key="8">
    <source>
        <dbReference type="PROSITE" id="PS50928"/>
    </source>
</evidence>
<accession>A0A0M8KAF9</accession>
<proteinExistence type="inferred from homology"/>
<dbReference type="GO" id="GO:0005886">
    <property type="term" value="C:plasma membrane"/>
    <property type="evidence" value="ECO:0007669"/>
    <property type="project" value="UniProtKB-SubCell"/>
</dbReference>
<keyword evidence="5 7" id="KW-1133">Transmembrane helix</keyword>
<evidence type="ECO:0000256" key="5">
    <source>
        <dbReference type="ARBA" id="ARBA00022989"/>
    </source>
</evidence>
<comment type="subcellular location">
    <subcellularLocation>
        <location evidence="1 7">Cell membrane</location>
        <topology evidence="1 7">Multi-pass membrane protein</topology>
    </subcellularLocation>
</comment>
<dbReference type="AlphaFoldDB" id="A0A0M8KAF9"/>
<dbReference type="EMBL" id="BBZA01000184">
    <property type="protein sequence ID" value="GAP63749.1"/>
    <property type="molecule type" value="Genomic_DNA"/>
</dbReference>
<keyword evidence="9" id="KW-0762">Sugar transport</keyword>
<dbReference type="GO" id="GO:0055085">
    <property type="term" value="P:transmembrane transport"/>
    <property type="evidence" value="ECO:0007669"/>
    <property type="project" value="InterPro"/>
</dbReference>
<protein>
    <submittedName>
        <fullName evidence="9">Multiple sugar transport system permease protein</fullName>
    </submittedName>
    <submittedName>
        <fullName evidence="10">Sugar ABC transporter permease</fullName>
    </submittedName>
</protein>
<evidence type="ECO:0000256" key="6">
    <source>
        <dbReference type="ARBA" id="ARBA00023136"/>
    </source>
</evidence>
<feature type="transmembrane region" description="Helical" evidence="7">
    <location>
        <begin position="239"/>
        <end position="258"/>
    </location>
</feature>
<evidence type="ECO:0000313" key="9">
    <source>
        <dbReference type="EMBL" id="GAP63749.1"/>
    </source>
</evidence>
<dbReference type="Proteomes" id="UP000050502">
    <property type="component" value="Unassembled WGS sequence"/>
</dbReference>
<dbReference type="PANTHER" id="PTHR32243">
    <property type="entry name" value="MALTOSE TRANSPORT SYSTEM PERMEASE-RELATED"/>
    <property type="match status" value="1"/>
</dbReference>
<dbReference type="OrthoDB" id="9810794at2"/>
<dbReference type="CDD" id="cd06261">
    <property type="entry name" value="TM_PBP2"/>
    <property type="match status" value="1"/>
</dbReference>
<evidence type="ECO:0000256" key="7">
    <source>
        <dbReference type="RuleBase" id="RU363032"/>
    </source>
</evidence>
<dbReference type="PATRIC" id="fig|872965.6.peg.436"/>
<dbReference type="RefSeq" id="WP_054493546.1">
    <property type="nucleotide sequence ID" value="NZ_BBZA01000184.1"/>
</dbReference>
<feature type="transmembrane region" description="Helical" evidence="7">
    <location>
        <begin position="109"/>
        <end position="131"/>
    </location>
</feature>
<evidence type="ECO:0000313" key="10">
    <source>
        <dbReference type="EMBL" id="KPL89340.1"/>
    </source>
</evidence>
<sequence length="271" mass="30013">MKWQRSLRRLFVYALATIMAAWVMVPIYLITVMAFSTREGVRAYPKPFFPNPISTDTLQFFLGFTGTVEAMRNSVVVALLTLVLSMAVGAPAGYALARYVFRGRDTFRILIVSTRAFPIVILSVPLAVTFLNIGLYDTVLSVALMHTALALPFTILVTASVFAGVPKELEEAAMTLGCSRFGAFRRISLPLTLPGLAAAAIFTFVLSWNEVFAASILTLRNRTLPAHVLAVLTESPLPFQFAGGFFLMLPALIFMLFIRRYLFNLWGRVVK</sequence>
<evidence type="ECO:0000256" key="3">
    <source>
        <dbReference type="ARBA" id="ARBA00022475"/>
    </source>
</evidence>
<comment type="caution">
    <text evidence="9">The sequence shown here is derived from an EMBL/GenBank/DDBJ whole genome shotgun (WGS) entry which is preliminary data.</text>
</comment>
<dbReference type="STRING" id="872965.SE16_02445"/>
<reference evidence="11" key="3">
    <citation type="submission" date="2015-08" db="EMBL/GenBank/DDBJ databases">
        <title>Draft Genome Sequence of a Heterotrophic Facultative Anaerobic Bacterium Ardenticatena maritima Strain 110S.</title>
        <authorList>
            <person name="Kawaichi S."/>
            <person name="Yoshida T."/>
            <person name="Sako Y."/>
            <person name="Nakamura R."/>
        </authorList>
    </citation>
    <scope>NUCLEOTIDE SEQUENCE [LARGE SCALE GENOMIC DNA]</scope>
    <source>
        <strain evidence="11">110S</strain>
    </source>
</reference>